<dbReference type="InterPro" id="IPR021190">
    <property type="entry name" value="Pept_M10A"/>
</dbReference>
<dbReference type="OMA" id="ARALKHW"/>
<dbReference type="PANTHER" id="PTHR10201">
    <property type="entry name" value="MATRIX METALLOPROTEINASE"/>
    <property type="match status" value="1"/>
</dbReference>
<dbReference type="Pfam" id="PF00045">
    <property type="entry name" value="Hemopexin"/>
    <property type="match status" value="3"/>
</dbReference>
<protein>
    <recommendedName>
        <fullName evidence="18">Peptidase metallopeptidase domain-containing protein</fullName>
    </recommendedName>
</protein>
<dbReference type="InterPro" id="IPR033739">
    <property type="entry name" value="M10A_MMP"/>
</dbReference>
<dbReference type="InterPro" id="IPR001818">
    <property type="entry name" value="Pept_M10_metallopeptidase"/>
</dbReference>
<feature type="binding site" evidence="14">
    <location>
        <position position="335"/>
    </location>
    <ligand>
        <name>Ca(2+)</name>
        <dbReference type="ChEBI" id="CHEBI:29108"/>
        <label>4</label>
    </ligand>
</feature>
<name>A0A7M7RE98_STRPU</name>
<dbReference type="Pfam" id="PF00413">
    <property type="entry name" value="Peptidase_M10"/>
    <property type="match status" value="1"/>
</dbReference>
<feature type="repeat" description="Hemopexin" evidence="17">
    <location>
        <begin position="379"/>
        <end position="426"/>
    </location>
</feature>
<dbReference type="InterPro" id="IPR036365">
    <property type="entry name" value="PGBD-like_sf"/>
</dbReference>
<feature type="binding site" evidence="13">
    <location>
        <position position="225"/>
    </location>
    <ligand>
        <name>Zn(2+)</name>
        <dbReference type="ChEBI" id="CHEBI:29105"/>
        <label>2</label>
        <note>catalytic</note>
    </ligand>
</feature>
<evidence type="ECO:0000256" key="5">
    <source>
        <dbReference type="ARBA" id="ARBA00022737"/>
    </source>
</evidence>
<dbReference type="GO" id="GO:0030198">
    <property type="term" value="P:extracellular matrix organization"/>
    <property type="evidence" value="ECO:0000318"/>
    <property type="project" value="GO_Central"/>
</dbReference>
<keyword evidence="5" id="KW-0677">Repeat</keyword>
<feature type="binding site" evidence="14">
    <location>
        <position position="173"/>
    </location>
    <ligand>
        <name>Ca(2+)</name>
        <dbReference type="ChEBI" id="CHEBI:29108"/>
        <label>3</label>
    </ligand>
</feature>
<evidence type="ECO:0000313" key="20">
    <source>
        <dbReference type="Proteomes" id="UP000007110"/>
    </source>
</evidence>
<comment type="similarity">
    <text evidence="1">Belongs to the peptidase M10A family.</text>
</comment>
<dbReference type="Proteomes" id="UP000007110">
    <property type="component" value="Unassembled WGS sequence"/>
</dbReference>
<dbReference type="CDD" id="cd00094">
    <property type="entry name" value="HX"/>
    <property type="match status" value="1"/>
</dbReference>
<keyword evidence="2" id="KW-0645">Protease</keyword>
<comment type="cofactor">
    <cofactor evidence="14">
        <name>Zn(2+)</name>
        <dbReference type="ChEBI" id="CHEBI:29105"/>
    </cofactor>
    <text evidence="14">Binds 2 Zn(2+) ions per subunit.</text>
</comment>
<evidence type="ECO:0000256" key="7">
    <source>
        <dbReference type="ARBA" id="ARBA00022833"/>
    </source>
</evidence>
<evidence type="ECO:0000256" key="9">
    <source>
        <dbReference type="ARBA" id="ARBA00023049"/>
    </source>
</evidence>
<feature type="binding site" evidence="14">
    <location>
        <position position="122"/>
    </location>
    <ligand>
        <name>Ca(2+)</name>
        <dbReference type="ChEBI" id="CHEBI:29108"/>
        <label>1</label>
    </ligand>
</feature>
<evidence type="ECO:0000256" key="3">
    <source>
        <dbReference type="ARBA" id="ARBA00022723"/>
    </source>
</evidence>
<feature type="binding site" evidence="14">
    <location>
        <position position="181"/>
    </location>
    <ligand>
        <name>Zn(2+)</name>
        <dbReference type="ChEBI" id="CHEBI:29105"/>
        <label>1</label>
    </ligand>
</feature>
<dbReference type="PIRSF" id="PIRSF001191">
    <property type="entry name" value="Peptidase_M10A_matrix"/>
    <property type="match status" value="1"/>
</dbReference>
<keyword evidence="9" id="KW-0482">Metalloprotease</keyword>
<dbReference type="InterPro" id="IPR000585">
    <property type="entry name" value="Hemopexin-like_dom"/>
</dbReference>
<dbReference type="GO" id="GO:0004222">
    <property type="term" value="F:metalloendopeptidase activity"/>
    <property type="evidence" value="ECO:0000318"/>
    <property type="project" value="GO_Central"/>
</dbReference>
<feature type="binding site" evidence="13">
    <location>
        <position position="231"/>
    </location>
    <ligand>
        <name>Zn(2+)</name>
        <dbReference type="ChEBI" id="CHEBI:29105"/>
        <label>2</label>
        <note>catalytic</note>
    </ligand>
</feature>
<keyword evidence="11 15" id="KW-1015">Disulfide bond</keyword>
<dbReference type="PANTHER" id="PTHR10201:SF294">
    <property type="entry name" value="MATRIX METALLOPROTEINASE 16"/>
    <property type="match status" value="1"/>
</dbReference>
<sequence length="526" mass="58789">MEVKIALVYAMTCIACVQSFGTNEALNYLSQFNYFESNDLSTGHLRSQDSLNDAIRLFQRMNGLNETGILTAEVQDLMQMPRCGLPDNTGTQAINRARRYALSDVKWFKTDLTWRLENTTPDLRRSSVREIIARALKHWSDASQLTFREVQSGDADLLMKFTSRDHGDGNPFDGSGKVLAHAFFPTSERRYSIAGDAHFDEAETYTDNSYAGTNLFQVAVHEFGHSLGLGHSNNPDAIMAAIYRGYVPNAELREDDIAGIQALYGANSGVPEVEGTEGPKARGSCVANFVAAAQTHTAGSYIFNDTHAFLVDLFGLVSEPKPISNIFRGLPTNLDAAFYYEKTGKTYFFKGSNYWRFADLQMDRGYPRSIRVGWGGGIPDDLDSVFVWSGNGMTYFVKGSNYWRYNFLSSSVDPGYPKSLSVWNGIGTKLDAAFQFENKLTYFFTDGEYRRFDDNNFQVAADYPRRSTRWLKCEEEMAMVVSPDPTPDDGMMTMVTDDGSRGSKDALSVLALHACLIFSVMQLHNI</sequence>
<dbReference type="SMART" id="SM00120">
    <property type="entry name" value="HX"/>
    <property type="match status" value="4"/>
</dbReference>
<feature type="binding site" evidence="14">
    <location>
        <position position="203"/>
    </location>
    <ligand>
        <name>Ca(2+)</name>
        <dbReference type="ChEBI" id="CHEBI:29108"/>
        <label>1</label>
    </ligand>
</feature>
<evidence type="ECO:0000256" key="4">
    <source>
        <dbReference type="ARBA" id="ARBA00022729"/>
    </source>
</evidence>
<dbReference type="SUPFAM" id="SSF50923">
    <property type="entry name" value="Hemopexin-like domain"/>
    <property type="match status" value="1"/>
</dbReference>
<feature type="binding site" evidence="14">
    <location>
        <position position="198"/>
    </location>
    <ligand>
        <name>Zn(2+)</name>
        <dbReference type="ChEBI" id="CHEBI:29105"/>
        <label>1</label>
    </ligand>
</feature>
<dbReference type="SMART" id="SM00235">
    <property type="entry name" value="ZnMc"/>
    <property type="match status" value="1"/>
</dbReference>
<dbReference type="RefSeq" id="XP_786545.2">
    <property type="nucleotide sequence ID" value="XM_781452.5"/>
</dbReference>
<evidence type="ECO:0000256" key="17">
    <source>
        <dbReference type="PROSITE-ProRule" id="PRU01011"/>
    </source>
</evidence>
<dbReference type="OrthoDB" id="406838at2759"/>
<evidence type="ECO:0000256" key="2">
    <source>
        <dbReference type="ARBA" id="ARBA00022670"/>
    </source>
</evidence>
<evidence type="ECO:0000256" key="13">
    <source>
        <dbReference type="PIRSR" id="PIRSR001191-2"/>
    </source>
</evidence>
<organism evidence="19 20">
    <name type="scientific">Strongylocentrotus purpuratus</name>
    <name type="common">Purple sea urchin</name>
    <dbReference type="NCBI Taxonomy" id="7668"/>
    <lineage>
        <taxon>Eukaryota</taxon>
        <taxon>Metazoa</taxon>
        <taxon>Echinodermata</taxon>
        <taxon>Eleutherozoa</taxon>
        <taxon>Echinozoa</taxon>
        <taxon>Echinoidea</taxon>
        <taxon>Euechinoidea</taxon>
        <taxon>Echinacea</taxon>
        <taxon>Camarodonta</taxon>
        <taxon>Echinidea</taxon>
        <taxon>Strongylocentrotidae</taxon>
        <taxon>Strongylocentrotus</taxon>
    </lineage>
</organism>
<dbReference type="PRINTS" id="PR00138">
    <property type="entry name" value="MATRIXIN"/>
</dbReference>
<feature type="modified residue" description="Phosphotyrosine; by PKDCC" evidence="16">
    <location>
        <position position="366"/>
    </location>
</feature>
<reference evidence="19" key="2">
    <citation type="submission" date="2021-01" db="UniProtKB">
        <authorList>
            <consortium name="EnsemblMetazoa"/>
        </authorList>
    </citation>
    <scope>IDENTIFICATION</scope>
</reference>
<dbReference type="GO" id="GO:0006508">
    <property type="term" value="P:proteolysis"/>
    <property type="evidence" value="ECO:0007669"/>
    <property type="project" value="UniProtKB-KW"/>
</dbReference>
<dbReference type="AlphaFoldDB" id="A0A7M7RE98"/>
<keyword evidence="8 14" id="KW-0106">Calcium</keyword>
<feature type="repeat" description="Hemopexin" evidence="17">
    <location>
        <begin position="427"/>
        <end position="474"/>
    </location>
</feature>
<dbReference type="Pfam" id="PF01471">
    <property type="entry name" value="PG_binding_1"/>
    <property type="match status" value="1"/>
</dbReference>
<dbReference type="FunFam" id="3.40.390.10:FF:000022">
    <property type="entry name" value="Matrix metalloproteinase 1, isoform C"/>
    <property type="match status" value="1"/>
</dbReference>
<feature type="binding site" evidence="14">
    <location>
        <position position="166"/>
    </location>
    <ligand>
        <name>Zn(2+)</name>
        <dbReference type="ChEBI" id="CHEBI:29105"/>
        <label>1</label>
    </ligand>
</feature>
<feature type="disulfide bond" evidence="15">
    <location>
        <begin position="285"/>
        <end position="473"/>
    </location>
</feature>
<feature type="repeat" description="Hemopexin" evidence="17">
    <location>
        <begin position="331"/>
        <end position="377"/>
    </location>
</feature>
<evidence type="ECO:0000256" key="12">
    <source>
        <dbReference type="PIRSR" id="PIRSR001191-1"/>
    </source>
</evidence>
<evidence type="ECO:0000256" key="11">
    <source>
        <dbReference type="ARBA" id="ARBA00023157"/>
    </source>
</evidence>
<evidence type="ECO:0000313" key="19">
    <source>
        <dbReference type="EnsemblMetazoa" id="XP_786545"/>
    </source>
</evidence>
<dbReference type="GeneID" id="581457"/>
<dbReference type="InterPro" id="IPR018487">
    <property type="entry name" value="Hemopexin-like_repeat"/>
</dbReference>
<dbReference type="KEGG" id="spu:581457"/>
<evidence type="ECO:0000256" key="14">
    <source>
        <dbReference type="PIRSR" id="PIRSR621190-2"/>
    </source>
</evidence>
<dbReference type="CDD" id="cd04278">
    <property type="entry name" value="ZnMc_MMP"/>
    <property type="match status" value="1"/>
</dbReference>
<evidence type="ECO:0000256" key="8">
    <source>
        <dbReference type="ARBA" id="ARBA00022837"/>
    </source>
</evidence>
<feature type="binding site" description="in inhibited form" evidence="14">
    <location>
        <position position="83"/>
    </location>
    <ligand>
        <name>Zn(2+)</name>
        <dbReference type="ChEBI" id="CHEBI:29105"/>
        <label>2</label>
        <note>catalytic</note>
    </ligand>
</feature>
<evidence type="ECO:0000256" key="6">
    <source>
        <dbReference type="ARBA" id="ARBA00022801"/>
    </source>
</evidence>
<dbReference type="Gene3D" id="3.40.390.10">
    <property type="entry name" value="Collagenase (Catalytic Domain)"/>
    <property type="match status" value="1"/>
</dbReference>
<keyword evidence="10" id="KW-0865">Zymogen</keyword>
<feature type="binding site" evidence="14">
    <location>
        <position position="431"/>
    </location>
    <ligand>
        <name>Ca(2+)</name>
        <dbReference type="ChEBI" id="CHEBI:29108"/>
        <label>4</label>
    </ligand>
</feature>
<dbReference type="InterPro" id="IPR024079">
    <property type="entry name" value="MetalloPept_cat_dom_sf"/>
</dbReference>
<dbReference type="FunFam" id="2.110.10.10:FF:000002">
    <property type="entry name" value="Matrix metallopeptidase 3"/>
    <property type="match status" value="1"/>
</dbReference>
<feature type="binding site" evidence="14">
    <location>
        <position position="200"/>
    </location>
    <ligand>
        <name>Ca(2+)</name>
        <dbReference type="ChEBI" id="CHEBI:29108"/>
        <label>3</label>
    </ligand>
</feature>
<evidence type="ECO:0000259" key="18">
    <source>
        <dbReference type="SMART" id="SM00235"/>
    </source>
</evidence>
<feature type="domain" description="Peptidase metallopeptidase" evidence="18">
    <location>
        <begin position="103"/>
        <end position="266"/>
    </location>
</feature>
<dbReference type="SUPFAM" id="SSF55486">
    <property type="entry name" value="Metalloproteases ('zincins'), catalytic domain"/>
    <property type="match status" value="1"/>
</dbReference>
<evidence type="ECO:0000256" key="15">
    <source>
        <dbReference type="PIRSR" id="PIRSR621190-3"/>
    </source>
</evidence>
<feature type="active site" evidence="12">
    <location>
        <position position="222"/>
    </location>
</feature>
<dbReference type="InterPro" id="IPR002477">
    <property type="entry name" value="Peptidoglycan-bd-like"/>
</dbReference>
<keyword evidence="7 13" id="KW-0862">Zinc</keyword>
<dbReference type="InterPro" id="IPR036375">
    <property type="entry name" value="Hemopexin-like_dom_sf"/>
</dbReference>
<feature type="binding site" evidence="13">
    <location>
        <position position="221"/>
    </location>
    <ligand>
        <name>Zn(2+)</name>
        <dbReference type="ChEBI" id="CHEBI:29105"/>
        <label>2</label>
        <note>catalytic</note>
    </ligand>
</feature>
<dbReference type="Gene3D" id="2.110.10.10">
    <property type="entry name" value="Hemopexin-like domain"/>
    <property type="match status" value="1"/>
</dbReference>
<dbReference type="EnsemblMetazoa" id="XM_781452">
    <property type="protein sequence ID" value="XP_786545"/>
    <property type="gene ID" value="LOC581457"/>
</dbReference>
<accession>A0A7M7RE98</accession>
<feature type="binding site" evidence="14">
    <location>
        <position position="196"/>
    </location>
    <ligand>
        <name>Ca(2+)</name>
        <dbReference type="ChEBI" id="CHEBI:29108"/>
        <label>2</label>
    </ligand>
</feature>
<keyword evidence="3 13" id="KW-0479">Metal-binding</keyword>
<dbReference type="GO" id="GO:0030574">
    <property type="term" value="P:collagen catabolic process"/>
    <property type="evidence" value="ECO:0000318"/>
    <property type="project" value="GO_Central"/>
</dbReference>
<dbReference type="GO" id="GO:0008270">
    <property type="term" value="F:zinc ion binding"/>
    <property type="evidence" value="ECO:0007669"/>
    <property type="project" value="InterPro"/>
</dbReference>
<comment type="cofactor">
    <cofactor evidence="14">
        <name>Ca(2+)</name>
        <dbReference type="ChEBI" id="CHEBI:29108"/>
    </cofactor>
    <text evidence="14">Can bind about 5 Ca(2+) ions per subunit.</text>
</comment>
<feature type="binding site" evidence="14">
    <location>
        <position position="337"/>
    </location>
    <ligand>
        <name>Ca(2+)</name>
        <dbReference type="ChEBI" id="CHEBI:29108"/>
        <label>5</label>
    </ligand>
</feature>
<feature type="binding site" evidence="14">
    <location>
        <position position="156"/>
    </location>
    <ligand>
        <name>Ca(2+)</name>
        <dbReference type="ChEBI" id="CHEBI:29108"/>
        <label>2</label>
    </ligand>
</feature>
<evidence type="ECO:0000256" key="16">
    <source>
        <dbReference type="PIRSR" id="PIRSR621190-4"/>
    </source>
</evidence>
<evidence type="ECO:0000256" key="10">
    <source>
        <dbReference type="ARBA" id="ARBA00023145"/>
    </source>
</evidence>
<keyword evidence="20" id="KW-1185">Reference proteome</keyword>
<dbReference type="GO" id="GO:0005615">
    <property type="term" value="C:extracellular space"/>
    <property type="evidence" value="ECO:0000318"/>
    <property type="project" value="GO_Central"/>
</dbReference>
<proteinExistence type="inferred from homology"/>
<feature type="binding site" evidence="14">
    <location>
        <position position="239"/>
    </location>
    <ligand>
        <name>Zn(2+)</name>
        <dbReference type="ChEBI" id="CHEBI:29105"/>
        <label>2</label>
        <note>catalytic</note>
    </ligand>
</feature>
<feature type="binding site" evidence="14">
    <location>
        <position position="174"/>
    </location>
    <ligand>
        <name>Ca(2+)</name>
        <dbReference type="ChEBI" id="CHEBI:29108"/>
        <label>3</label>
    </ligand>
</feature>
<keyword evidence="4" id="KW-0732">Signal</keyword>
<evidence type="ECO:0000256" key="1">
    <source>
        <dbReference type="ARBA" id="ARBA00010370"/>
    </source>
</evidence>
<dbReference type="SUPFAM" id="SSF47090">
    <property type="entry name" value="PGBD-like"/>
    <property type="match status" value="1"/>
</dbReference>
<dbReference type="PROSITE" id="PS51642">
    <property type="entry name" value="HEMOPEXIN_2"/>
    <property type="match status" value="3"/>
</dbReference>
<dbReference type="InParanoid" id="A0A7M7RE98"/>
<dbReference type="GO" id="GO:0031012">
    <property type="term" value="C:extracellular matrix"/>
    <property type="evidence" value="ECO:0007669"/>
    <property type="project" value="InterPro"/>
</dbReference>
<feature type="binding site" evidence="14">
    <location>
        <position position="203"/>
    </location>
    <ligand>
        <name>Ca(2+)</name>
        <dbReference type="ChEBI" id="CHEBI:29108"/>
        <label>3</label>
    </ligand>
</feature>
<feature type="binding site" evidence="14">
    <location>
        <position position="168"/>
    </location>
    <ligand>
        <name>Zn(2+)</name>
        <dbReference type="ChEBI" id="CHEBI:29105"/>
        <label>1</label>
    </ligand>
</feature>
<keyword evidence="6" id="KW-0378">Hydrolase</keyword>
<dbReference type="InterPro" id="IPR006026">
    <property type="entry name" value="Peptidase_Metallo"/>
</dbReference>
<reference evidence="20" key="1">
    <citation type="submission" date="2015-02" db="EMBL/GenBank/DDBJ databases">
        <title>Genome sequencing for Strongylocentrotus purpuratus.</title>
        <authorList>
            <person name="Murali S."/>
            <person name="Liu Y."/>
            <person name="Vee V."/>
            <person name="English A."/>
            <person name="Wang M."/>
            <person name="Skinner E."/>
            <person name="Han Y."/>
            <person name="Muzny D.M."/>
            <person name="Worley K.C."/>
            <person name="Gibbs R.A."/>
        </authorList>
    </citation>
    <scope>NUCLEOTIDE SEQUENCE</scope>
</reference>